<dbReference type="EMBL" id="CP034752">
    <property type="protein sequence ID" value="QBH98696.1"/>
    <property type="molecule type" value="Genomic_DNA"/>
</dbReference>
<name>A0A411WR94_9GAMM</name>
<proteinExistence type="predicted"/>
<sequence>MDSNGTEQEKDIMLYPGLSVELPSEHEYTQTLIAQKLLTPLAPVAKTVKGEAKTKEQKDDGR</sequence>
<evidence type="ECO:0000313" key="3">
    <source>
        <dbReference type="Proteomes" id="UP000293154"/>
    </source>
</evidence>
<reference evidence="1 3" key="1">
    <citation type="submission" date="2019-03" db="EMBL/GenBank/DDBJ databases">
        <title>Pragia sp. nov. isolated from the gut tract of Carduelis flavirostris.</title>
        <authorList>
            <person name="Ge Y."/>
        </authorList>
    </citation>
    <scope>NUCLEOTIDE SEQUENCE [LARGE SCALE GENOMIC DNA]</scope>
    <source>
        <strain evidence="1 3">CF-458</strain>
    </source>
</reference>
<gene>
    <name evidence="1" type="ORF">EKN56_04760</name>
    <name evidence="2" type="ORF">EKN56_06330</name>
</gene>
<protein>
    <submittedName>
        <fullName evidence="1">Uncharacterized protein</fullName>
    </submittedName>
</protein>
<evidence type="ECO:0000313" key="1">
    <source>
        <dbReference type="EMBL" id="QBH98676.1"/>
    </source>
</evidence>
<dbReference type="KEGG" id="prag:EKN56_04760"/>
<evidence type="ECO:0000313" key="2">
    <source>
        <dbReference type="EMBL" id="QBH98696.1"/>
    </source>
</evidence>
<dbReference type="KEGG" id="prag:EKN56_06330"/>
<dbReference type="AlphaFoldDB" id="A0A411WR94"/>
<organism evidence="1 3">
    <name type="scientific">Limnobaculum zhutongyuii</name>
    <dbReference type="NCBI Taxonomy" id="2498113"/>
    <lineage>
        <taxon>Bacteria</taxon>
        <taxon>Pseudomonadati</taxon>
        <taxon>Pseudomonadota</taxon>
        <taxon>Gammaproteobacteria</taxon>
        <taxon>Enterobacterales</taxon>
        <taxon>Budviciaceae</taxon>
        <taxon>Limnobaculum</taxon>
    </lineage>
</organism>
<dbReference type="Proteomes" id="UP000293154">
    <property type="component" value="Chromosome"/>
</dbReference>
<accession>A0A411WR94</accession>
<dbReference type="EMBL" id="CP034752">
    <property type="protein sequence ID" value="QBH98676.1"/>
    <property type="molecule type" value="Genomic_DNA"/>
</dbReference>
<keyword evidence="3" id="KW-1185">Reference proteome</keyword>
<dbReference type="OrthoDB" id="8592445at2"/>